<reference evidence="3 4" key="1">
    <citation type="submission" date="2024-01" db="EMBL/GenBank/DDBJ databases">
        <title>The genomes of 5 underutilized Papilionoideae crops provide insights into root nodulation and disease resistanc.</title>
        <authorList>
            <person name="Jiang F."/>
        </authorList>
    </citation>
    <scope>NUCLEOTIDE SEQUENCE [LARGE SCALE GENOMIC DNA]</scope>
    <source>
        <strain evidence="3">JINMINGXINNONG_FW02</strain>
        <tissue evidence="3">Leaves</tissue>
    </source>
</reference>
<dbReference type="PANTHER" id="PTHR12452:SF0">
    <property type="entry name" value="THIOREDOXIN DOMAIN-CONTAINING PROTEIN 17"/>
    <property type="match status" value="1"/>
</dbReference>
<accession>A0AAN9QZK6</accession>
<dbReference type="GO" id="GO:0005829">
    <property type="term" value="C:cytosol"/>
    <property type="evidence" value="ECO:0007669"/>
    <property type="project" value="TreeGrafter"/>
</dbReference>
<dbReference type="CDD" id="cd06257">
    <property type="entry name" value="DnaJ"/>
    <property type="match status" value="1"/>
</dbReference>
<comment type="caution">
    <text evidence="3">The sequence shown here is derived from an EMBL/GenBank/DDBJ whole genome shotgun (WGS) entry which is preliminary data.</text>
</comment>
<gene>
    <name evidence="3" type="ORF">VNO80_23333</name>
</gene>
<dbReference type="Proteomes" id="UP001374584">
    <property type="component" value="Unassembled WGS sequence"/>
</dbReference>
<comment type="similarity">
    <text evidence="1">Belongs to the thioredoxin family.</text>
</comment>
<dbReference type="Gene3D" id="3.40.30.10">
    <property type="entry name" value="Glutaredoxin"/>
    <property type="match status" value="1"/>
</dbReference>
<evidence type="ECO:0000259" key="2">
    <source>
        <dbReference type="Pfam" id="PF06110"/>
    </source>
</evidence>
<dbReference type="InterPro" id="IPR036249">
    <property type="entry name" value="Thioredoxin-like_sf"/>
</dbReference>
<dbReference type="InterPro" id="IPR010357">
    <property type="entry name" value="TXNDC17_dom"/>
</dbReference>
<dbReference type="EMBL" id="JAYMYR010000008">
    <property type="protein sequence ID" value="KAK7348708.1"/>
    <property type="molecule type" value="Genomic_DNA"/>
</dbReference>
<evidence type="ECO:0000313" key="4">
    <source>
        <dbReference type="Proteomes" id="UP001374584"/>
    </source>
</evidence>
<evidence type="ECO:0000313" key="3">
    <source>
        <dbReference type="EMBL" id="KAK7348708.1"/>
    </source>
</evidence>
<dbReference type="InterPro" id="IPR001623">
    <property type="entry name" value="DnaJ_domain"/>
</dbReference>
<protein>
    <recommendedName>
        <fullName evidence="2">Thioredoxin domain-containing protein</fullName>
    </recommendedName>
</protein>
<organism evidence="3 4">
    <name type="scientific">Phaseolus coccineus</name>
    <name type="common">Scarlet runner bean</name>
    <name type="synonym">Phaseolus multiflorus</name>
    <dbReference type="NCBI Taxonomy" id="3886"/>
    <lineage>
        <taxon>Eukaryota</taxon>
        <taxon>Viridiplantae</taxon>
        <taxon>Streptophyta</taxon>
        <taxon>Embryophyta</taxon>
        <taxon>Tracheophyta</taxon>
        <taxon>Spermatophyta</taxon>
        <taxon>Magnoliopsida</taxon>
        <taxon>eudicotyledons</taxon>
        <taxon>Gunneridae</taxon>
        <taxon>Pentapetalae</taxon>
        <taxon>rosids</taxon>
        <taxon>fabids</taxon>
        <taxon>Fabales</taxon>
        <taxon>Fabaceae</taxon>
        <taxon>Papilionoideae</taxon>
        <taxon>50 kb inversion clade</taxon>
        <taxon>NPAAA clade</taxon>
        <taxon>indigoferoid/millettioid clade</taxon>
        <taxon>Phaseoleae</taxon>
        <taxon>Phaseolus</taxon>
    </lineage>
</organism>
<name>A0AAN9QZK6_PHACN</name>
<dbReference type="PANTHER" id="PTHR12452">
    <property type="entry name" value="42-9-9 PROTEIN-RELATED"/>
    <property type="match status" value="1"/>
</dbReference>
<proteinExistence type="inferred from homology"/>
<dbReference type="Pfam" id="PF06110">
    <property type="entry name" value="TXD17-like_Trx"/>
    <property type="match status" value="1"/>
</dbReference>
<feature type="domain" description="Thioredoxin" evidence="2">
    <location>
        <begin position="24"/>
        <end position="105"/>
    </location>
</feature>
<keyword evidence="4" id="KW-1185">Reference proteome</keyword>
<evidence type="ECO:0000256" key="1">
    <source>
        <dbReference type="ARBA" id="ARBA00008987"/>
    </source>
</evidence>
<dbReference type="SUPFAM" id="SSF52833">
    <property type="entry name" value="Thioredoxin-like"/>
    <property type="match status" value="1"/>
</dbReference>
<dbReference type="GO" id="GO:0047134">
    <property type="term" value="F:protein-disulfide reductase [NAD(P)H] activity"/>
    <property type="evidence" value="ECO:0007669"/>
    <property type="project" value="InterPro"/>
</dbReference>
<dbReference type="AlphaFoldDB" id="A0AAN9QZK6"/>
<dbReference type="InterPro" id="IPR045108">
    <property type="entry name" value="TXNDC17-like"/>
</dbReference>
<sequence length="205" mass="23819">MTSCSEPMIYKKHDYVFFNIFLIDCVRAEPVIYKKLEASYDDIALLRASVEDRQTWRNPKHPWRVEPRFMLTGVPTLIHWDNDTVKGRLEDYEAHLENKIETLVETHLAKKLHPDTNKDDPEAEKKFQWHMRCTLVVLVIYLELYCGSGVPPGTRPETCKRCKGAGVVREDPVFRREGSDIHVDAVLSITQYWFIILGKQIGVMA</sequence>